<keyword evidence="2" id="KW-1185">Reference proteome</keyword>
<reference evidence="1 2" key="1">
    <citation type="submission" date="2012-04" db="EMBL/GenBank/DDBJ databases">
        <title>The Genome Sequence of Saprolegnia declina VS20.</title>
        <authorList>
            <consortium name="The Broad Institute Genome Sequencing Platform"/>
            <person name="Russ C."/>
            <person name="Nusbaum C."/>
            <person name="Tyler B."/>
            <person name="van West P."/>
            <person name="Dieguez-Uribeondo J."/>
            <person name="de Bruijn I."/>
            <person name="Tripathy S."/>
            <person name="Jiang R."/>
            <person name="Young S.K."/>
            <person name="Zeng Q."/>
            <person name="Gargeya S."/>
            <person name="Fitzgerald M."/>
            <person name="Haas B."/>
            <person name="Abouelleil A."/>
            <person name="Alvarado L."/>
            <person name="Arachchi H.M."/>
            <person name="Berlin A."/>
            <person name="Chapman S.B."/>
            <person name="Goldberg J."/>
            <person name="Griggs A."/>
            <person name="Gujja S."/>
            <person name="Hansen M."/>
            <person name="Howarth C."/>
            <person name="Imamovic A."/>
            <person name="Larimer J."/>
            <person name="McCowen C."/>
            <person name="Montmayeur A."/>
            <person name="Murphy C."/>
            <person name="Neiman D."/>
            <person name="Pearson M."/>
            <person name="Priest M."/>
            <person name="Roberts A."/>
            <person name="Saif S."/>
            <person name="Shea T."/>
            <person name="Sisk P."/>
            <person name="Sykes S."/>
            <person name="Wortman J."/>
            <person name="Nusbaum C."/>
            <person name="Birren B."/>
        </authorList>
    </citation>
    <scope>NUCLEOTIDE SEQUENCE [LARGE SCALE GENOMIC DNA]</scope>
    <source>
        <strain evidence="1 2">VS20</strain>
    </source>
</reference>
<name>T0RL99_SAPDV</name>
<proteinExistence type="predicted"/>
<organism evidence="1 2">
    <name type="scientific">Saprolegnia diclina (strain VS20)</name>
    <dbReference type="NCBI Taxonomy" id="1156394"/>
    <lineage>
        <taxon>Eukaryota</taxon>
        <taxon>Sar</taxon>
        <taxon>Stramenopiles</taxon>
        <taxon>Oomycota</taxon>
        <taxon>Saprolegniomycetes</taxon>
        <taxon>Saprolegniales</taxon>
        <taxon>Saprolegniaceae</taxon>
        <taxon>Saprolegnia</taxon>
    </lineage>
</organism>
<dbReference type="GeneID" id="19950295"/>
<dbReference type="VEuPathDB" id="FungiDB:SDRG_09568"/>
<dbReference type="eggNOG" id="KOG0543">
    <property type="taxonomic scope" value="Eukaryota"/>
</dbReference>
<dbReference type="InterPro" id="IPR050754">
    <property type="entry name" value="FKBP4/5/8-like"/>
</dbReference>
<dbReference type="STRING" id="1156394.T0RL99"/>
<dbReference type="OrthoDB" id="266518at2759"/>
<dbReference type="InParanoid" id="T0RL99"/>
<dbReference type="InterPro" id="IPR011990">
    <property type="entry name" value="TPR-like_helical_dom_sf"/>
</dbReference>
<dbReference type="EMBL" id="JH767161">
    <property type="protein sequence ID" value="EQC33048.1"/>
    <property type="molecule type" value="Genomic_DNA"/>
</dbReference>
<dbReference type="SUPFAM" id="SSF48452">
    <property type="entry name" value="TPR-like"/>
    <property type="match status" value="1"/>
</dbReference>
<dbReference type="Gene3D" id="1.25.40.10">
    <property type="entry name" value="Tetratricopeptide repeat domain"/>
    <property type="match status" value="1"/>
</dbReference>
<evidence type="ECO:0000313" key="1">
    <source>
        <dbReference type="EMBL" id="EQC33048.1"/>
    </source>
</evidence>
<dbReference type="AlphaFoldDB" id="T0RL99"/>
<gene>
    <name evidence="1" type="ORF">SDRG_09568</name>
</gene>
<accession>T0RL99</accession>
<dbReference type="PANTHER" id="PTHR46512">
    <property type="entry name" value="PEPTIDYLPROLYL ISOMERASE"/>
    <property type="match status" value="1"/>
</dbReference>
<dbReference type="RefSeq" id="XP_008613734.1">
    <property type="nucleotide sequence ID" value="XM_008615512.1"/>
</dbReference>
<dbReference type="Proteomes" id="UP000030762">
    <property type="component" value="Unassembled WGS sequence"/>
</dbReference>
<dbReference type="PANTHER" id="PTHR46512:SF9">
    <property type="entry name" value="PEPTIDYLPROLYL ISOMERASE"/>
    <property type="match status" value="1"/>
</dbReference>
<dbReference type="OMA" id="ACMLKLE"/>
<sequence length="266" mass="29910">MAHEPYTVSKMLDSINESMQHVGGKVQLKRDVGNGIALDTSDKEIAYLDTQSKIKSSAERAAQLTREGKVAWIAAHREKGNELFRAGAYAEASDAYLQALAGLDFGADKHKVQATIQNPITCNVVACMLKLEQWGKAAQMCNLVLQSEPTNMKATRQRAKALMHLERFAEARADLTTATEYASSESERLELQRQSAAIDRSELLWKHQRSSQRQFEKNMMKRVGSLYDDKKTVAVARPAPAASTYQRVWRYMCQLLLWCAQKRKVA</sequence>
<protein>
    <submittedName>
        <fullName evidence="1">Uncharacterized protein</fullName>
    </submittedName>
</protein>
<evidence type="ECO:0000313" key="2">
    <source>
        <dbReference type="Proteomes" id="UP000030762"/>
    </source>
</evidence>